<dbReference type="FunFam" id="1.10.3710.10:FF:000004">
    <property type="entry name" value="Putative ATPase, AAA family"/>
    <property type="match status" value="1"/>
</dbReference>
<dbReference type="Pfam" id="PF12002">
    <property type="entry name" value="MgsA_C"/>
    <property type="match status" value="1"/>
</dbReference>
<evidence type="ECO:0000256" key="2">
    <source>
        <dbReference type="ARBA" id="ARBA00008959"/>
    </source>
</evidence>
<comment type="similarity">
    <text evidence="2">Belongs to the AAA ATPase family. RarA/MGS1/WRNIP1 subfamily.</text>
</comment>
<dbReference type="GO" id="GO:0005524">
    <property type="term" value="F:ATP binding"/>
    <property type="evidence" value="ECO:0007669"/>
    <property type="project" value="UniProtKB-KW"/>
</dbReference>
<dbReference type="GO" id="GO:0008047">
    <property type="term" value="F:enzyme activator activity"/>
    <property type="evidence" value="ECO:0007669"/>
    <property type="project" value="TreeGrafter"/>
</dbReference>
<dbReference type="GO" id="GO:0003677">
    <property type="term" value="F:DNA binding"/>
    <property type="evidence" value="ECO:0007669"/>
    <property type="project" value="InterPro"/>
</dbReference>
<dbReference type="InterPro" id="IPR027417">
    <property type="entry name" value="P-loop_NTPase"/>
</dbReference>
<dbReference type="PANTHER" id="PTHR13779">
    <property type="entry name" value="WERNER HELICASE-INTERACTING PROTEIN 1 FAMILY MEMBER"/>
    <property type="match status" value="1"/>
</dbReference>
<dbReference type="SMART" id="SM00382">
    <property type="entry name" value="AAA"/>
    <property type="match status" value="1"/>
</dbReference>
<dbReference type="PANTHER" id="PTHR13779:SF7">
    <property type="entry name" value="ATPASE WRNIP1"/>
    <property type="match status" value="1"/>
</dbReference>
<dbReference type="Pfam" id="PF00004">
    <property type="entry name" value="AAA"/>
    <property type="match status" value="1"/>
</dbReference>
<dbReference type="InterPro" id="IPR021886">
    <property type="entry name" value="MgsA_C"/>
</dbReference>
<sequence>MSDLFAPKLDEDMAARRPLADRLRPKTLSDVTGQDHLTGPDGVLARMIASGSLGSMIFWGPPGTGKTTVARLLSGEADLAFEQISAIFSGVADLKRVFEGARARRMSGRQTLLFVDEIHRFNRAQQDSFLPVMEDGTVILVGATTENPSFELNAALLSRARVLTFKPHDEESIETLLKRAEATEEKPLPLDEAARISLMRMADGDGRAALTLAEEVWRAARQGEVFDTEGLTRIVQRRAPVYDKGQDGHYNLISALHKSVRGSDPDAALYYLCRMFDAGEDPLYLGRRLVRMAVEDIGLADPQALVICNAAKDAYDYLGSPEGELALAQACVYLATAPKSNAVYTAYKSAMRAAKENGSLLPPKHILNAPTKLMKGEGYGDGYRYDHDEPDAFSGQDYFPEKMGRQTFYDPPERGFERDIRKRLDWWAKLRRERN</sequence>
<dbReference type="Proteomes" id="UP000655037">
    <property type="component" value="Unassembled WGS sequence"/>
</dbReference>
<keyword evidence="4" id="KW-0547">Nucleotide-binding</keyword>
<dbReference type="SUPFAM" id="SSF48019">
    <property type="entry name" value="post-AAA+ oligomerization domain-like"/>
    <property type="match status" value="1"/>
</dbReference>
<dbReference type="GO" id="GO:0000731">
    <property type="term" value="P:DNA synthesis involved in DNA repair"/>
    <property type="evidence" value="ECO:0007669"/>
    <property type="project" value="TreeGrafter"/>
</dbReference>
<dbReference type="InterPro" id="IPR051314">
    <property type="entry name" value="AAA_ATPase_RarA/MGS1/WRNIP1"/>
</dbReference>
<dbReference type="GO" id="GO:0017116">
    <property type="term" value="F:single-stranded DNA helicase activity"/>
    <property type="evidence" value="ECO:0007669"/>
    <property type="project" value="TreeGrafter"/>
</dbReference>
<accession>A0AAE2RCI6</accession>
<dbReference type="Gene3D" id="3.40.50.300">
    <property type="entry name" value="P-loop containing nucleotide triphosphate hydrolases"/>
    <property type="match status" value="1"/>
</dbReference>
<evidence type="ECO:0000256" key="4">
    <source>
        <dbReference type="ARBA" id="ARBA00022741"/>
    </source>
</evidence>
<dbReference type="GO" id="GO:0006261">
    <property type="term" value="P:DNA-templated DNA replication"/>
    <property type="evidence" value="ECO:0007669"/>
    <property type="project" value="TreeGrafter"/>
</dbReference>
<dbReference type="Gene3D" id="1.10.8.60">
    <property type="match status" value="1"/>
</dbReference>
<evidence type="ECO:0000313" key="7">
    <source>
        <dbReference type="EMBL" id="MBF2715928.1"/>
    </source>
</evidence>
<keyword evidence="5" id="KW-0067">ATP-binding</keyword>
<dbReference type="Gene3D" id="1.20.272.10">
    <property type="match status" value="1"/>
</dbReference>
<dbReference type="CDD" id="cd18139">
    <property type="entry name" value="HLD_clamp_RarA"/>
    <property type="match status" value="1"/>
</dbReference>
<comment type="function">
    <text evidence="1">DNA-dependent ATPase that plays important roles in cellular responses to stalled DNA replication processes.</text>
</comment>
<organism evidence="7 8">
    <name type="scientific">Agrobacterium vitis</name>
    <name type="common">Rhizobium vitis</name>
    <dbReference type="NCBI Taxonomy" id="373"/>
    <lineage>
        <taxon>Bacteria</taxon>
        <taxon>Pseudomonadati</taxon>
        <taxon>Pseudomonadota</taxon>
        <taxon>Alphaproteobacteria</taxon>
        <taxon>Hyphomicrobiales</taxon>
        <taxon>Rhizobiaceae</taxon>
        <taxon>Rhizobium/Agrobacterium group</taxon>
        <taxon>Agrobacterium</taxon>
    </lineage>
</organism>
<name>A0AAE2RCI6_AGRVI</name>
<dbReference type="InterPro" id="IPR003593">
    <property type="entry name" value="AAA+_ATPase"/>
</dbReference>
<evidence type="ECO:0000256" key="1">
    <source>
        <dbReference type="ARBA" id="ARBA00002393"/>
    </source>
</evidence>
<dbReference type="GO" id="GO:0016887">
    <property type="term" value="F:ATP hydrolysis activity"/>
    <property type="evidence" value="ECO:0007669"/>
    <property type="project" value="InterPro"/>
</dbReference>
<dbReference type="Pfam" id="PF16193">
    <property type="entry name" value="AAA_assoc_2"/>
    <property type="match status" value="1"/>
</dbReference>
<proteinExistence type="inferred from homology"/>
<protein>
    <recommendedName>
        <fullName evidence="3">Replication-associated recombination protein A</fullName>
    </recommendedName>
</protein>
<evidence type="ECO:0000256" key="5">
    <source>
        <dbReference type="ARBA" id="ARBA00022840"/>
    </source>
</evidence>
<dbReference type="RefSeq" id="WP_156536154.1">
    <property type="nucleotide sequence ID" value="NZ_JACXXJ020000005.1"/>
</dbReference>
<comment type="caution">
    <text evidence="7">The sequence shown here is derived from an EMBL/GenBank/DDBJ whole genome shotgun (WGS) entry which is preliminary data.</text>
</comment>
<dbReference type="SUPFAM" id="SSF52540">
    <property type="entry name" value="P-loop containing nucleoside triphosphate hydrolases"/>
    <property type="match status" value="1"/>
</dbReference>
<evidence type="ECO:0000256" key="3">
    <source>
        <dbReference type="ARBA" id="ARBA00020776"/>
    </source>
</evidence>
<dbReference type="CDD" id="cd00009">
    <property type="entry name" value="AAA"/>
    <property type="match status" value="1"/>
</dbReference>
<dbReference type="InterPro" id="IPR032423">
    <property type="entry name" value="AAA_assoc_2"/>
</dbReference>
<dbReference type="EMBL" id="JACXXJ020000005">
    <property type="protein sequence ID" value="MBF2715928.1"/>
    <property type="molecule type" value="Genomic_DNA"/>
</dbReference>
<dbReference type="Gene3D" id="1.10.3710.10">
    <property type="entry name" value="DNA polymerase III clamp loader subunits, C-terminal domain"/>
    <property type="match status" value="1"/>
</dbReference>
<dbReference type="InterPro" id="IPR003959">
    <property type="entry name" value="ATPase_AAA_core"/>
</dbReference>
<dbReference type="InterPro" id="IPR008921">
    <property type="entry name" value="DNA_pol3_clamp-load_cplx_C"/>
</dbReference>
<reference evidence="7" key="1">
    <citation type="submission" date="2020-11" db="EMBL/GenBank/DDBJ databases">
        <title>Agrobacterium vitis strain K377 genome.</title>
        <authorList>
            <person name="Xi H."/>
        </authorList>
    </citation>
    <scope>NUCLEOTIDE SEQUENCE</scope>
    <source>
        <strain evidence="7">K377</strain>
    </source>
</reference>
<dbReference type="FunFam" id="3.40.50.300:FF:000345">
    <property type="entry name" value="AAA family ATPase"/>
    <property type="match status" value="1"/>
</dbReference>
<dbReference type="FunFam" id="1.20.272.10:FF:000001">
    <property type="entry name" value="Putative AAA family ATPase"/>
    <property type="match status" value="1"/>
</dbReference>
<evidence type="ECO:0000259" key="6">
    <source>
        <dbReference type="SMART" id="SM00382"/>
    </source>
</evidence>
<gene>
    <name evidence="7" type="ORF">IEI95_017050</name>
</gene>
<evidence type="ECO:0000313" key="8">
    <source>
        <dbReference type="Proteomes" id="UP000655037"/>
    </source>
</evidence>
<dbReference type="AlphaFoldDB" id="A0AAE2RCI6"/>
<feature type="domain" description="AAA+ ATPase" evidence="6">
    <location>
        <begin position="52"/>
        <end position="168"/>
    </location>
</feature>